<dbReference type="Proteomes" id="UP000430692">
    <property type="component" value="Unassembled WGS sequence"/>
</dbReference>
<organism evidence="1 2">
    <name type="scientific">Shimazuella alba</name>
    <dbReference type="NCBI Taxonomy" id="2690964"/>
    <lineage>
        <taxon>Bacteria</taxon>
        <taxon>Bacillati</taxon>
        <taxon>Bacillota</taxon>
        <taxon>Bacilli</taxon>
        <taxon>Bacillales</taxon>
        <taxon>Thermoactinomycetaceae</taxon>
        <taxon>Shimazuella</taxon>
    </lineage>
</organism>
<proteinExistence type="predicted"/>
<reference evidence="1 2" key="1">
    <citation type="submission" date="2019-12" db="EMBL/GenBank/DDBJ databases">
        <title>Whole-genome analyses of novel actinobacteria.</title>
        <authorList>
            <person name="Sahin N."/>
            <person name="Saygin H."/>
        </authorList>
    </citation>
    <scope>NUCLEOTIDE SEQUENCE [LARGE SCALE GENOMIC DNA]</scope>
    <source>
        <strain evidence="1 2">KC615</strain>
    </source>
</reference>
<accession>A0A6I4VRN9</accession>
<dbReference type="SUPFAM" id="SSF103032">
    <property type="entry name" value="Hypothetical protein YwqG"/>
    <property type="match status" value="1"/>
</dbReference>
<sequence length="244" mass="27484">MIHIPKLVFAGTTDAKVKDNDVKFGGLPVGLSIAKWPVCKECEVPMTFLFQMKHHRERLPLGKEGRVLYLFQCENEGGCSTWEADSGCNKALIQESGEWSNTSVTELPNDKTVMLPDLAVQSWETKEESEDEQHPAWTHLGGTPIWIQSSEDMGENYRFVVQLDYGFHVKATNLSELPIGETSGYEGKKSYQLKVGEDDFVWISEAGPNEYYCPFANFGDSGSGYVFVDTDKQRPAGKFIWQCY</sequence>
<gene>
    <name evidence="1" type="ORF">GSM42_11575</name>
</gene>
<evidence type="ECO:0008006" key="3">
    <source>
        <dbReference type="Google" id="ProtNLM"/>
    </source>
</evidence>
<dbReference type="InterPro" id="IPR035948">
    <property type="entry name" value="YwqG-like_sf"/>
</dbReference>
<keyword evidence="2" id="KW-1185">Reference proteome</keyword>
<comment type="caution">
    <text evidence="1">The sequence shown here is derived from an EMBL/GenBank/DDBJ whole genome shotgun (WGS) entry which is preliminary data.</text>
</comment>
<name>A0A6I4VRN9_9BACL</name>
<dbReference type="RefSeq" id="WP_160801697.1">
    <property type="nucleotide sequence ID" value="NZ_WUUL01000007.1"/>
</dbReference>
<dbReference type="AlphaFoldDB" id="A0A6I4VRN9"/>
<protein>
    <recommendedName>
        <fullName evidence="3">DUF1963 domain-containing protein</fullName>
    </recommendedName>
</protein>
<evidence type="ECO:0000313" key="1">
    <source>
        <dbReference type="EMBL" id="MXQ54339.1"/>
    </source>
</evidence>
<evidence type="ECO:0000313" key="2">
    <source>
        <dbReference type="Proteomes" id="UP000430692"/>
    </source>
</evidence>
<dbReference type="EMBL" id="WUUL01000007">
    <property type="protein sequence ID" value="MXQ54339.1"/>
    <property type="molecule type" value="Genomic_DNA"/>
</dbReference>